<dbReference type="EMBL" id="BAABFO010000001">
    <property type="protein sequence ID" value="GAA4322663.1"/>
    <property type="molecule type" value="Genomic_DNA"/>
</dbReference>
<dbReference type="PANTHER" id="PTHR43802">
    <property type="entry name" value="ENOYL-COA HYDRATASE"/>
    <property type="match status" value="1"/>
</dbReference>
<evidence type="ECO:0000256" key="1">
    <source>
        <dbReference type="ARBA" id="ARBA00005254"/>
    </source>
</evidence>
<protein>
    <submittedName>
        <fullName evidence="3">Crotonase/enoyl-CoA hydratase family protein</fullName>
    </submittedName>
</protein>
<comment type="caution">
    <text evidence="3">The sequence shown here is derived from an EMBL/GenBank/DDBJ whole genome shotgun (WGS) entry which is preliminary data.</text>
</comment>
<dbReference type="InterPro" id="IPR018376">
    <property type="entry name" value="Enoyl-CoA_hyd/isom_CS"/>
</dbReference>
<dbReference type="InterPro" id="IPR001753">
    <property type="entry name" value="Enoyl-CoA_hydra/iso"/>
</dbReference>
<organism evidence="3 4">
    <name type="scientific">Pigmentiphaga soli</name>
    <dbReference type="NCBI Taxonomy" id="1007095"/>
    <lineage>
        <taxon>Bacteria</taxon>
        <taxon>Pseudomonadati</taxon>
        <taxon>Pseudomonadota</taxon>
        <taxon>Betaproteobacteria</taxon>
        <taxon>Burkholderiales</taxon>
        <taxon>Alcaligenaceae</taxon>
        <taxon>Pigmentiphaga</taxon>
    </lineage>
</organism>
<dbReference type="CDD" id="cd06558">
    <property type="entry name" value="crotonase-like"/>
    <property type="match status" value="1"/>
</dbReference>
<dbReference type="PROSITE" id="PS00166">
    <property type="entry name" value="ENOYL_COA_HYDRATASE"/>
    <property type="match status" value="1"/>
</dbReference>
<dbReference type="Pfam" id="PF00378">
    <property type="entry name" value="ECH_1"/>
    <property type="match status" value="1"/>
</dbReference>
<dbReference type="Proteomes" id="UP001501671">
    <property type="component" value="Unassembled WGS sequence"/>
</dbReference>
<dbReference type="InterPro" id="IPR029045">
    <property type="entry name" value="ClpP/crotonase-like_dom_sf"/>
</dbReference>
<sequence>MSDPDQILFETDADGVATLTLNRPEKYNAFTKDMIVRWHGLLAEAADDPAVKALVLTGAGKAFCTGGDVGAQKDRARNDALERKDFLFRHVHRIALTLERMDKPVIAAINGMARGAGLDMALMCDLRIMAASATLAESYINVGLIAGDGGTWYLPRLIGTARALELCWTGRVVGAEEAERIGLVNKVVPDGAALESARELARAIARQPFEAVRAYKRSIYQGMSMSLSTHLDMVSSHTSILRDTPEHRERVEAFLNRKRA</sequence>
<evidence type="ECO:0000313" key="4">
    <source>
        <dbReference type="Proteomes" id="UP001501671"/>
    </source>
</evidence>
<dbReference type="RefSeq" id="WP_345245561.1">
    <property type="nucleotide sequence ID" value="NZ_BAABFO010000001.1"/>
</dbReference>
<comment type="similarity">
    <text evidence="1 2">Belongs to the enoyl-CoA hydratase/isomerase family.</text>
</comment>
<evidence type="ECO:0000256" key="2">
    <source>
        <dbReference type="RuleBase" id="RU003707"/>
    </source>
</evidence>
<gene>
    <name evidence="3" type="ORF">GCM10023144_02840</name>
</gene>
<reference evidence="4" key="1">
    <citation type="journal article" date="2019" name="Int. J. Syst. Evol. Microbiol.">
        <title>The Global Catalogue of Microorganisms (GCM) 10K type strain sequencing project: providing services to taxonomists for standard genome sequencing and annotation.</title>
        <authorList>
            <consortium name="The Broad Institute Genomics Platform"/>
            <consortium name="The Broad Institute Genome Sequencing Center for Infectious Disease"/>
            <person name="Wu L."/>
            <person name="Ma J."/>
        </authorList>
    </citation>
    <scope>NUCLEOTIDE SEQUENCE [LARGE SCALE GENOMIC DNA]</scope>
    <source>
        <strain evidence="4">JCM 17666</strain>
    </source>
</reference>
<dbReference type="Gene3D" id="3.90.226.10">
    <property type="entry name" value="2-enoyl-CoA Hydratase, Chain A, domain 1"/>
    <property type="match status" value="1"/>
</dbReference>
<dbReference type="PANTHER" id="PTHR43802:SF1">
    <property type="entry name" value="IP11341P-RELATED"/>
    <property type="match status" value="1"/>
</dbReference>
<dbReference type="SUPFAM" id="SSF52096">
    <property type="entry name" value="ClpP/crotonase"/>
    <property type="match status" value="1"/>
</dbReference>
<proteinExistence type="inferred from homology"/>
<accession>A0ABP8GE50</accession>
<name>A0ABP8GE50_9BURK</name>
<evidence type="ECO:0000313" key="3">
    <source>
        <dbReference type="EMBL" id="GAA4322663.1"/>
    </source>
</evidence>
<keyword evidence="4" id="KW-1185">Reference proteome</keyword>